<name>A0A1H8AUQ8_9BACL</name>
<proteinExistence type="predicted"/>
<protein>
    <submittedName>
        <fullName evidence="1">Uncharacterized protein</fullName>
    </submittedName>
</protein>
<dbReference type="STRING" id="1173111.SAMN05444955_101363"/>
<dbReference type="Proteomes" id="UP000199695">
    <property type="component" value="Unassembled WGS sequence"/>
</dbReference>
<dbReference type="OrthoDB" id="2444319at2"/>
<evidence type="ECO:0000313" key="2">
    <source>
        <dbReference type="Proteomes" id="UP000199695"/>
    </source>
</evidence>
<dbReference type="EMBL" id="FOCQ01000001">
    <property type="protein sequence ID" value="SEM74425.1"/>
    <property type="molecule type" value="Genomic_DNA"/>
</dbReference>
<evidence type="ECO:0000313" key="1">
    <source>
        <dbReference type="EMBL" id="SEM74425.1"/>
    </source>
</evidence>
<sequence length="446" mass="50792">MILKKSFKILAVFSVLVVFSFFSVTNLSLADEKLKPEVKASTNSVEIYFNLIGDQFEVLKGDKLIKKGKVNKPIINSLTTVNRDKIVLNNLDSNTPQRFKVKAIKDNKEIEGVIIETSTLRSEKDKEPIKNSPLKDSHLTTIIKKNEVNLTWAGVPDDDNVYEIYRNGKLVNTVKGNTYVDNTVFPNKKYLYEIVGKTRISNDEIKQKEKKLRENKISYNKKDEEDLFYVSNRVYKNVDTSGEYSTAAAPPSGYGHLLRYQIFIPDPKAANLSASAYKWPFFKGDNRYKYDWYSNKYRTRVDVYALFNYNPAKVVIRKSVNPTVAYDWHMREAKRQPADLSNVKLTASGGGSDSGGRYANIGVSHAVCDPLVEPKSGCPAVDYWYKAKVYENGNVSAIGSHDQAPSHELWMINYPGDFDVPLHTFWNKGLIRLISIYPSVNWSYSY</sequence>
<organism evidence="1 2">
    <name type="scientific">Lihuaxuella thermophila</name>
    <dbReference type="NCBI Taxonomy" id="1173111"/>
    <lineage>
        <taxon>Bacteria</taxon>
        <taxon>Bacillati</taxon>
        <taxon>Bacillota</taxon>
        <taxon>Bacilli</taxon>
        <taxon>Bacillales</taxon>
        <taxon>Thermoactinomycetaceae</taxon>
        <taxon>Lihuaxuella</taxon>
    </lineage>
</organism>
<dbReference type="RefSeq" id="WP_089964682.1">
    <property type="nucleotide sequence ID" value="NZ_FOCQ01000001.1"/>
</dbReference>
<accession>A0A1H8AUQ8</accession>
<dbReference type="InterPro" id="IPR013783">
    <property type="entry name" value="Ig-like_fold"/>
</dbReference>
<gene>
    <name evidence="1" type="ORF">SAMN05444955_101363</name>
</gene>
<reference evidence="1 2" key="1">
    <citation type="submission" date="2016-10" db="EMBL/GenBank/DDBJ databases">
        <authorList>
            <person name="de Groot N.N."/>
        </authorList>
    </citation>
    <scope>NUCLEOTIDE SEQUENCE [LARGE SCALE GENOMIC DNA]</scope>
    <source>
        <strain evidence="1 2">DSM 46701</strain>
    </source>
</reference>
<keyword evidence="2" id="KW-1185">Reference proteome</keyword>
<dbReference type="AlphaFoldDB" id="A0A1H8AUQ8"/>
<dbReference type="Gene3D" id="2.60.40.10">
    <property type="entry name" value="Immunoglobulins"/>
    <property type="match status" value="1"/>
</dbReference>